<dbReference type="Proteomes" id="UP000271339">
    <property type="component" value="Unassembled WGS sequence"/>
</dbReference>
<keyword evidence="4" id="KW-1185">Reference proteome</keyword>
<dbReference type="InterPro" id="IPR052039">
    <property type="entry name" value="Caspase-related_regulators"/>
</dbReference>
<dbReference type="Gene3D" id="3.40.50.1820">
    <property type="entry name" value="alpha/beta hydrolase"/>
    <property type="match status" value="1"/>
</dbReference>
<dbReference type="Pfam" id="PF20308">
    <property type="entry name" value="TPR-S"/>
    <property type="match status" value="1"/>
</dbReference>
<name>A0A3L9ZCC1_9FLAO</name>
<evidence type="ECO:0000259" key="1">
    <source>
        <dbReference type="Pfam" id="PF00656"/>
    </source>
</evidence>
<feature type="domain" description="DUF676" evidence="2">
    <location>
        <begin position="305"/>
        <end position="410"/>
    </location>
</feature>
<organism evidence="3 4">
    <name type="scientific">Ulvibacter antarcticus</name>
    <dbReference type="NCBI Taxonomy" id="442714"/>
    <lineage>
        <taxon>Bacteria</taxon>
        <taxon>Pseudomonadati</taxon>
        <taxon>Bacteroidota</taxon>
        <taxon>Flavobacteriia</taxon>
        <taxon>Flavobacteriales</taxon>
        <taxon>Flavobacteriaceae</taxon>
        <taxon>Ulvibacter</taxon>
    </lineage>
</organism>
<dbReference type="PANTHER" id="PTHR22576:SF37">
    <property type="entry name" value="MUCOSA-ASSOCIATED LYMPHOID TISSUE LYMPHOMA TRANSLOCATION PROTEIN 1"/>
    <property type="match status" value="1"/>
</dbReference>
<dbReference type="SUPFAM" id="SSF53474">
    <property type="entry name" value="alpha/beta-Hydrolases"/>
    <property type="match status" value="1"/>
</dbReference>
<evidence type="ECO:0000313" key="3">
    <source>
        <dbReference type="EMBL" id="RMA64282.1"/>
    </source>
</evidence>
<feature type="domain" description="Peptidase C14 caspase" evidence="1">
    <location>
        <begin position="8"/>
        <end position="256"/>
    </location>
</feature>
<proteinExistence type="predicted"/>
<dbReference type="InterPro" id="IPR011600">
    <property type="entry name" value="Pept_C14_caspase"/>
</dbReference>
<protein>
    <submittedName>
        <fullName evidence="3">Putative serine esterase DUF676</fullName>
    </submittedName>
</protein>
<dbReference type="GO" id="GO:0004197">
    <property type="term" value="F:cysteine-type endopeptidase activity"/>
    <property type="evidence" value="ECO:0007669"/>
    <property type="project" value="InterPro"/>
</dbReference>
<dbReference type="InterPro" id="IPR029030">
    <property type="entry name" value="Caspase-like_dom_sf"/>
</dbReference>
<dbReference type="EMBL" id="REFC01000012">
    <property type="protein sequence ID" value="RMA64282.1"/>
    <property type="molecule type" value="Genomic_DNA"/>
</dbReference>
<dbReference type="Pfam" id="PF00656">
    <property type="entry name" value="Peptidase_C14"/>
    <property type="match status" value="1"/>
</dbReference>
<evidence type="ECO:0000259" key="2">
    <source>
        <dbReference type="Pfam" id="PF05057"/>
    </source>
</evidence>
<comment type="caution">
    <text evidence="3">The sequence shown here is derived from an EMBL/GenBank/DDBJ whole genome shotgun (WGS) entry which is preliminary data.</text>
</comment>
<sequence length="742" mass="84019">MNKLKNAYAILIGVGHDLPESVVDATAIYKILSDKKISGYKKKNITLLTEKNAIRGNILKALDNLIENADEDATVFIFYSGHGGTYTDNDLIASSGKGTPKPEDENIRRYFFQPNDCTIENFQQTWVKAEEVRDKIQQLRSKRLIFFMDCCHAEGMTKTTPGTTSKKEGEDPVGLAQHVDEGRGISILTSCRADEKSYILPDDKNSLFTTCLIEALKGKNRSYFDEPYVRMTDVINYLMKHVPNRKPEQRPFVNIQMYDNFVLSRLPKKKLHKLKASTEKLNKRGKAVKKELVTVFRKQENNNNALLFVHGFSGESTNTFDSMQSLIQEDDSMKGWDMYPLGYTGSIDPKFGKGIWASVADIEKTADNLAAAMTYKYSTYKRFAIVAHSLGGLAVQTAVLSLPKEVINKISHVILFGTPSNGILNKGVSKKIDTRWKELRKSKPFIKKLRIDWNKAFSEALPFKMKVVSGTNDKDILAATIFKPFNKEQRVTVSGDHFDMVQPDSVENDSYQLVITTLNDNAFYNKYTNQEEIGNLLGKHKEVITKLLPEKNTLTENGLKQLLFALEGMDRNDEVMELLLQHPLAKNKSDLLGIMGGRLKRKFLQAFQESDGRKSKEYYSKGLEIAIKKNDLGQIYYLAINLAFLSLVYEGDKATMKEYASMALKATESDVFNSLWKNATIAEANMYLGNFEKAKKYYEMTAASAGVREKISIHTNAYMAYSSLMHTEDDEFILFLKTKFLS</sequence>
<dbReference type="RefSeq" id="WP_121906741.1">
    <property type="nucleotide sequence ID" value="NZ_REFC01000012.1"/>
</dbReference>
<dbReference type="OrthoDB" id="596779at2"/>
<accession>A0A3L9ZCC1</accession>
<dbReference type="SUPFAM" id="SSF52129">
    <property type="entry name" value="Caspase-like"/>
    <property type="match status" value="1"/>
</dbReference>
<evidence type="ECO:0000313" key="4">
    <source>
        <dbReference type="Proteomes" id="UP000271339"/>
    </source>
</evidence>
<reference evidence="3 4" key="1">
    <citation type="submission" date="2018-10" db="EMBL/GenBank/DDBJ databases">
        <title>Genomic Encyclopedia of Archaeal and Bacterial Type Strains, Phase II (KMG-II): from individual species to whole genera.</title>
        <authorList>
            <person name="Goeker M."/>
        </authorList>
    </citation>
    <scope>NUCLEOTIDE SEQUENCE [LARGE SCALE GENOMIC DNA]</scope>
    <source>
        <strain evidence="3 4">DSM 23424</strain>
    </source>
</reference>
<dbReference type="InterPro" id="IPR046880">
    <property type="entry name" value="TPR-S"/>
</dbReference>
<dbReference type="InterPro" id="IPR007751">
    <property type="entry name" value="DUF676_lipase-like"/>
</dbReference>
<dbReference type="Pfam" id="PF05057">
    <property type="entry name" value="DUF676"/>
    <property type="match status" value="1"/>
</dbReference>
<dbReference type="PANTHER" id="PTHR22576">
    <property type="entry name" value="MUCOSA ASSOCIATED LYMPHOID TISSUE LYMPHOMA TRANSLOCATION PROTEIN 1/PARACASPASE"/>
    <property type="match status" value="1"/>
</dbReference>
<dbReference type="InterPro" id="IPR029058">
    <property type="entry name" value="AB_hydrolase_fold"/>
</dbReference>
<gene>
    <name evidence="3" type="ORF">BXY75_1155</name>
</gene>
<dbReference type="AlphaFoldDB" id="A0A3L9ZCC1"/>
<dbReference type="Gene3D" id="3.40.50.1460">
    <property type="match status" value="1"/>
</dbReference>
<dbReference type="GO" id="GO:0006508">
    <property type="term" value="P:proteolysis"/>
    <property type="evidence" value="ECO:0007669"/>
    <property type="project" value="InterPro"/>
</dbReference>